<dbReference type="Gene3D" id="2.30.30.40">
    <property type="entry name" value="SH3 Domains"/>
    <property type="match status" value="1"/>
</dbReference>
<keyword evidence="1" id="KW-0472">Membrane</keyword>
<evidence type="ECO:0000313" key="3">
    <source>
        <dbReference type="Proteomes" id="UP001500841"/>
    </source>
</evidence>
<protein>
    <recommendedName>
        <fullName evidence="4">SH3 domain-containing protein</fullName>
    </recommendedName>
</protein>
<organism evidence="2 3">
    <name type="scientific">Mucilaginibacter panaciglaebae</name>
    <dbReference type="NCBI Taxonomy" id="502331"/>
    <lineage>
        <taxon>Bacteria</taxon>
        <taxon>Pseudomonadati</taxon>
        <taxon>Bacteroidota</taxon>
        <taxon>Sphingobacteriia</taxon>
        <taxon>Sphingobacteriales</taxon>
        <taxon>Sphingobacteriaceae</taxon>
        <taxon>Mucilaginibacter</taxon>
    </lineage>
</organism>
<reference evidence="3" key="1">
    <citation type="journal article" date="2019" name="Int. J. Syst. Evol. Microbiol.">
        <title>The Global Catalogue of Microorganisms (GCM) 10K type strain sequencing project: providing services to taxonomists for standard genome sequencing and annotation.</title>
        <authorList>
            <consortium name="The Broad Institute Genomics Platform"/>
            <consortium name="The Broad Institute Genome Sequencing Center for Infectious Disease"/>
            <person name="Wu L."/>
            <person name="Ma J."/>
        </authorList>
    </citation>
    <scope>NUCLEOTIDE SEQUENCE [LARGE SCALE GENOMIC DNA]</scope>
    <source>
        <strain evidence="3">JCM 17085</strain>
    </source>
</reference>
<evidence type="ECO:0008006" key="4">
    <source>
        <dbReference type="Google" id="ProtNLM"/>
    </source>
</evidence>
<proteinExistence type="predicted"/>
<dbReference type="RefSeq" id="WP_345101445.1">
    <property type="nucleotide sequence ID" value="NZ_BAABCV010000003.1"/>
</dbReference>
<evidence type="ECO:0000313" key="2">
    <source>
        <dbReference type="EMBL" id="GAA4090598.1"/>
    </source>
</evidence>
<sequence length="166" mass="18820">MVKKAKRYSTSFKVVLILLGAIAIGYLAKFFTGTKQVIFTDTVAENHSPKKHKRKHKLKRQLPIAAALPVVDTIARSEKVLAVKPAVVKHLPDSTDKRDSFLYTTYVRPNVTGIVRLRRQDNFYADVIADIPANANVRVLKKGHTYYQVVYNNNTGFVPRWALQIK</sequence>
<keyword evidence="1" id="KW-0812">Transmembrane</keyword>
<dbReference type="EMBL" id="BAABCV010000003">
    <property type="protein sequence ID" value="GAA4090598.1"/>
    <property type="molecule type" value="Genomic_DNA"/>
</dbReference>
<accession>A0ABP7WK65</accession>
<comment type="caution">
    <text evidence="2">The sequence shown here is derived from an EMBL/GenBank/DDBJ whole genome shotgun (WGS) entry which is preliminary data.</text>
</comment>
<dbReference type="Proteomes" id="UP001500841">
    <property type="component" value="Unassembled WGS sequence"/>
</dbReference>
<name>A0ABP7WK65_9SPHI</name>
<keyword evidence="3" id="KW-1185">Reference proteome</keyword>
<keyword evidence="1" id="KW-1133">Transmembrane helix</keyword>
<feature type="transmembrane region" description="Helical" evidence="1">
    <location>
        <begin position="12"/>
        <end position="31"/>
    </location>
</feature>
<gene>
    <name evidence="2" type="ORF">GCM10022392_10240</name>
</gene>
<evidence type="ECO:0000256" key="1">
    <source>
        <dbReference type="SAM" id="Phobius"/>
    </source>
</evidence>